<protein>
    <recommendedName>
        <fullName evidence="2">DUF3108 domain-containing protein</fullName>
    </recommendedName>
</protein>
<accession>A0AAT9GHK8</accession>
<evidence type="ECO:0000313" key="1">
    <source>
        <dbReference type="EMBL" id="BFG70117.1"/>
    </source>
</evidence>
<dbReference type="EMBL" id="AP029612">
    <property type="protein sequence ID" value="BFG70117.1"/>
    <property type="molecule type" value="Genomic_DNA"/>
</dbReference>
<dbReference type="AlphaFoldDB" id="A0AAT9GHK8"/>
<proteinExistence type="predicted"/>
<dbReference type="Pfam" id="PF11306">
    <property type="entry name" value="DUF3108"/>
    <property type="match status" value="1"/>
</dbReference>
<gene>
    <name evidence="1" type="ORF">KACHI17_09980</name>
</gene>
<name>A0AAT9GHK8_9BACT</name>
<organism evidence="1">
    <name type="scientific">Sediminibacterium sp. KACHI17</name>
    <dbReference type="NCBI Taxonomy" id="1751071"/>
    <lineage>
        <taxon>Bacteria</taxon>
        <taxon>Pseudomonadati</taxon>
        <taxon>Bacteroidota</taxon>
        <taxon>Chitinophagia</taxon>
        <taxon>Chitinophagales</taxon>
        <taxon>Chitinophagaceae</taxon>
        <taxon>Sediminibacterium</taxon>
    </lineage>
</organism>
<dbReference type="InterPro" id="IPR021457">
    <property type="entry name" value="DUF3108"/>
</dbReference>
<reference evidence="1" key="1">
    <citation type="submission" date="2024-02" db="EMBL/GenBank/DDBJ databases">
        <title>Sediminibacterium planktonica sp. nov. and Sediminibacterium longus sp. nov., isolated from surface lake and river water.</title>
        <authorList>
            <person name="Watanabe K."/>
            <person name="Takemine S."/>
            <person name="Ishii Y."/>
            <person name="Ogata Y."/>
            <person name="Shindo C."/>
            <person name="Suda W."/>
        </authorList>
    </citation>
    <scope>NUCLEOTIDE SEQUENCE</scope>
    <source>
        <strain evidence="1">KACHI17</strain>
    </source>
</reference>
<sequence length="269" mass="31657">MVPYPFLHQKNMQKFLVIIVTFLLSSLISWSQKMDTIRITPELVNTKVLIPGTHRWLVYFKMGADSPRTMFNIWTRNIQKTSYNGKEGIEVSQEWEDKDGIMHTTRSVSDAKDFRTLYHTSWWKQRGSSTFDFLKAEAIVNEKVITKADTSVRLRRTREAFEEAVPQYTLNWHLDLEVFPLLPYRNHVTFLINFYDPGFSAPKWVAYTVTGSAKLPGLNGEQVDCWLLEHHETNNKETFFISKKTKEVLKLEQQFGKMYRYKIKLPFSN</sequence>
<evidence type="ECO:0008006" key="2">
    <source>
        <dbReference type="Google" id="ProtNLM"/>
    </source>
</evidence>